<dbReference type="InterPro" id="IPR011747">
    <property type="entry name" value="CHP02241"/>
</dbReference>
<dbReference type="NCBIfam" id="TIGR02241">
    <property type="entry name" value="conserved hypothetical phage tail region protein"/>
    <property type="match status" value="1"/>
</dbReference>
<gene>
    <name evidence="1" type="ORF">GGR46_002750</name>
</gene>
<dbReference type="PANTHER" id="PTHR38009:SF1">
    <property type="entry name" value="CONSERVED HYPOTHETICAL PHAGE TAIL PROTEIN"/>
    <property type="match status" value="1"/>
</dbReference>
<dbReference type="AlphaFoldDB" id="A0A7W6NXZ1"/>
<sequence length="151" mass="16565">MPRDTPYGAYNFLVELNDGVASSTAALGGFSDVSGIGTETTLMEYRQGNDKVNRVRKIPGLHKASDVTLKRGIMGLTNFWTWVAQTRTDPTFVRNVDITLNDETGQPVLRWKLINVRPMKWTGPTLAGKGGSDVAMEELVLGAEGFEFAEI</sequence>
<keyword evidence="2" id="KW-1185">Reference proteome</keyword>
<protein>
    <submittedName>
        <fullName evidence="1">Phage tail-like protein</fullName>
    </submittedName>
</protein>
<dbReference type="PANTHER" id="PTHR38009">
    <property type="entry name" value="CONSERVED HYPOTHETICAL PHAGE TAIL PROTEIN"/>
    <property type="match status" value="1"/>
</dbReference>
<accession>A0A7W6NXZ1</accession>
<organism evidence="1 2">
    <name type="scientific">Sphingomonas kyeonggiensis</name>
    <dbReference type="NCBI Taxonomy" id="1268553"/>
    <lineage>
        <taxon>Bacteria</taxon>
        <taxon>Pseudomonadati</taxon>
        <taxon>Pseudomonadota</taxon>
        <taxon>Alphaproteobacteria</taxon>
        <taxon>Sphingomonadales</taxon>
        <taxon>Sphingomonadaceae</taxon>
        <taxon>Sphingomonas</taxon>
    </lineage>
</organism>
<reference evidence="1 2" key="1">
    <citation type="submission" date="2020-08" db="EMBL/GenBank/DDBJ databases">
        <title>Genomic Encyclopedia of Type Strains, Phase IV (KMG-IV): sequencing the most valuable type-strain genomes for metagenomic binning, comparative biology and taxonomic classification.</title>
        <authorList>
            <person name="Goeker M."/>
        </authorList>
    </citation>
    <scope>NUCLEOTIDE SEQUENCE [LARGE SCALE GENOMIC DNA]</scope>
    <source>
        <strain evidence="1 2">DSM 101806</strain>
    </source>
</reference>
<dbReference type="GO" id="GO:0005198">
    <property type="term" value="F:structural molecule activity"/>
    <property type="evidence" value="ECO:0007669"/>
    <property type="project" value="InterPro"/>
</dbReference>
<dbReference type="RefSeq" id="WP_183998480.1">
    <property type="nucleotide sequence ID" value="NZ_JACIEH010000002.1"/>
</dbReference>
<evidence type="ECO:0000313" key="1">
    <source>
        <dbReference type="EMBL" id="MBB4099186.1"/>
    </source>
</evidence>
<dbReference type="Pfam" id="PF06841">
    <property type="entry name" value="Phage_T4_gp19"/>
    <property type="match status" value="1"/>
</dbReference>
<proteinExistence type="predicted"/>
<dbReference type="InterPro" id="IPR010667">
    <property type="entry name" value="Phage_T4_Gp19"/>
</dbReference>
<dbReference type="EMBL" id="JACIEH010000002">
    <property type="protein sequence ID" value="MBB4099186.1"/>
    <property type="molecule type" value="Genomic_DNA"/>
</dbReference>
<evidence type="ECO:0000313" key="2">
    <source>
        <dbReference type="Proteomes" id="UP000557392"/>
    </source>
</evidence>
<comment type="caution">
    <text evidence="1">The sequence shown here is derived from an EMBL/GenBank/DDBJ whole genome shotgun (WGS) entry which is preliminary data.</text>
</comment>
<name>A0A7W6NXZ1_9SPHN</name>
<dbReference type="Proteomes" id="UP000557392">
    <property type="component" value="Unassembled WGS sequence"/>
</dbReference>